<reference evidence="1 2" key="1">
    <citation type="submission" date="2019-03" db="EMBL/GenBank/DDBJ databases">
        <authorList>
            <person name="Kim M.K.M."/>
        </authorList>
    </citation>
    <scope>NUCLEOTIDE SEQUENCE [LARGE SCALE GENOMIC DNA]</scope>
    <source>
        <strain evidence="1 2">18JY21-1</strain>
    </source>
</reference>
<gene>
    <name evidence="1" type="ORF">E0485_11425</name>
</gene>
<evidence type="ECO:0008006" key="3">
    <source>
        <dbReference type="Google" id="ProtNLM"/>
    </source>
</evidence>
<dbReference type="RefSeq" id="WP_132418170.1">
    <property type="nucleotide sequence ID" value="NZ_SKFG01000010.1"/>
</dbReference>
<name>A0A4R4EDH8_9BACL</name>
<evidence type="ECO:0000313" key="1">
    <source>
        <dbReference type="EMBL" id="TCZ77070.1"/>
    </source>
</evidence>
<organism evidence="1 2">
    <name type="scientific">Paenibacillus albiflavus</name>
    <dbReference type="NCBI Taxonomy" id="2545760"/>
    <lineage>
        <taxon>Bacteria</taxon>
        <taxon>Bacillati</taxon>
        <taxon>Bacillota</taxon>
        <taxon>Bacilli</taxon>
        <taxon>Bacillales</taxon>
        <taxon>Paenibacillaceae</taxon>
        <taxon>Paenibacillus</taxon>
    </lineage>
</organism>
<keyword evidence="2" id="KW-1185">Reference proteome</keyword>
<proteinExistence type="predicted"/>
<dbReference type="Proteomes" id="UP000295418">
    <property type="component" value="Unassembled WGS sequence"/>
</dbReference>
<dbReference type="EMBL" id="SKFG01000010">
    <property type="protein sequence ID" value="TCZ77070.1"/>
    <property type="molecule type" value="Genomic_DNA"/>
</dbReference>
<dbReference type="PROSITE" id="PS51257">
    <property type="entry name" value="PROKAR_LIPOPROTEIN"/>
    <property type="match status" value="1"/>
</dbReference>
<protein>
    <recommendedName>
        <fullName evidence="3">DUF4367 domain-containing protein</fullName>
    </recommendedName>
</protein>
<accession>A0A4R4EDH8</accession>
<comment type="caution">
    <text evidence="1">The sequence shown here is derived from an EMBL/GenBank/DDBJ whole genome shotgun (WGS) entry which is preliminary data.</text>
</comment>
<dbReference type="OrthoDB" id="2600107at2"/>
<evidence type="ECO:0000313" key="2">
    <source>
        <dbReference type="Proteomes" id="UP000295418"/>
    </source>
</evidence>
<dbReference type="AlphaFoldDB" id="A0A4R4EDH8"/>
<sequence>MKKISIIILLAFVLLVVGCKASKNDIQPSNLQTNNSSLVISNGEIKWDEDKNALSFDEFIKKVPFEVKQPEVPFEITNKAIGGIEAPFDFIQMTSANDKLGFEIILAISNSKDNSKPQGKKGVKLENGSQTWIQSDQSVSALYWRYDGLTYVLSSLKIENGNFLPLYDTEKLVEIANTIK</sequence>